<dbReference type="Pfam" id="PF00072">
    <property type="entry name" value="Response_reg"/>
    <property type="match status" value="1"/>
</dbReference>
<keyword evidence="4" id="KW-1185">Reference proteome</keyword>
<dbReference type="AlphaFoldDB" id="A0A364XYK4"/>
<dbReference type="RefSeq" id="WP_112748327.1">
    <property type="nucleotide sequence ID" value="NZ_QMFY01000010.1"/>
</dbReference>
<evidence type="ECO:0000313" key="4">
    <source>
        <dbReference type="Proteomes" id="UP000251889"/>
    </source>
</evidence>
<evidence type="ECO:0000259" key="2">
    <source>
        <dbReference type="PROSITE" id="PS50110"/>
    </source>
</evidence>
<dbReference type="SUPFAM" id="SSF52172">
    <property type="entry name" value="CheY-like"/>
    <property type="match status" value="1"/>
</dbReference>
<dbReference type="Proteomes" id="UP000251889">
    <property type="component" value="Unassembled WGS sequence"/>
</dbReference>
<keyword evidence="1" id="KW-0597">Phosphoprotein</keyword>
<dbReference type="EMBL" id="QMFY01000010">
    <property type="protein sequence ID" value="RAV99541.1"/>
    <property type="molecule type" value="Genomic_DNA"/>
</dbReference>
<protein>
    <submittedName>
        <fullName evidence="3">Response regulator</fullName>
    </submittedName>
</protein>
<comment type="caution">
    <text evidence="3">The sequence shown here is derived from an EMBL/GenBank/DDBJ whole genome shotgun (WGS) entry which is preliminary data.</text>
</comment>
<reference evidence="3 4" key="1">
    <citation type="submission" date="2018-06" db="EMBL/GenBank/DDBJ databases">
        <title>Chryseolinea flavus sp. nov., a member of the phylum Bacteroidetes isolated from soil.</title>
        <authorList>
            <person name="Li Y."/>
            <person name="Wang J."/>
        </authorList>
    </citation>
    <scope>NUCLEOTIDE SEQUENCE [LARGE SCALE GENOMIC DNA]</scope>
    <source>
        <strain evidence="3 4">SDU1-6</strain>
    </source>
</reference>
<gene>
    <name evidence="3" type="ORF">DQQ10_18225</name>
</gene>
<proteinExistence type="predicted"/>
<dbReference type="InterPro" id="IPR011006">
    <property type="entry name" value="CheY-like_superfamily"/>
</dbReference>
<evidence type="ECO:0000256" key="1">
    <source>
        <dbReference type="PROSITE-ProRule" id="PRU00169"/>
    </source>
</evidence>
<evidence type="ECO:0000313" key="3">
    <source>
        <dbReference type="EMBL" id="RAV99541.1"/>
    </source>
</evidence>
<dbReference type="InterPro" id="IPR052893">
    <property type="entry name" value="TCS_response_regulator"/>
</dbReference>
<accession>A0A364XYK4</accession>
<organism evidence="3 4">
    <name type="scientific">Pseudochryseolinea flava</name>
    <dbReference type="NCBI Taxonomy" id="2059302"/>
    <lineage>
        <taxon>Bacteria</taxon>
        <taxon>Pseudomonadati</taxon>
        <taxon>Bacteroidota</taxon>
        <taxon>Cytophagia</taxon>
        <taxon>Cytophagales</taxon>
        <taxon>Fulvivirgaceae</taxon>
        <taxon>Pseudochryseolinea</taxon>
    </lineage>
</organism>
<dbReference type="PANTHER" id="PTHR44520:SF2">
    <property type="entry name" value="RESPONSE REGULATOR RCP1"/>
    <property type="match status" value="1"/>
</dbReference>
<dbReference type="Gene3D" id="3.40.50.2300">
    <property type="match status" value="1"/>
</dbReference>
<dbReference type="PANTHER" id="PTHR44520">
    <property type="entry name" value="RESPONSE REGULATOR RCP1-RELATED"/>
    <property type="match status" value="1"/>
</dbReference>
<dbReference type="GO" id="GO:0000160">
    <property type="term" value="P:phosphorelay signal transduction system"/>
    <property type="evidence" value="ECO:0007669"/>
    <property type="project" value="InterPro"/>
</dbReference>
<dbReference type="InterPro" id="IPR001789">
    <property type="entry name" value="Sig_transdc_resp-reg_receiver"/>
</dbReference>
<name>A0A364XYK4_9BACT</name>
<feature type="domain" description="Response regulatory" evidence="2">
    <location>
        <begin position="4"/>
        <end position="122"/>
    </location>
</feature>
<feature type="modified residue" description="4-aspartylphosphate" evidence="1">
    <location>
        <position position="58"/>
    </location>
</feature>
<dbReference type="PROSITE" id="PS50110">
    <property type="entry name" value="RESPONSE_REGULATORY"/>
    <property type="match status" value="1"/>
</dbReference>
<dbReference type="SMART" id="SM00448">
    <property type="entry name" value="REC"/>
    <property type="match status" value="1"/>
</dbReference>
<sequence>MQRSILIIDDDEDDCMLIKDSLVQIGIRHPIKIVLGGQQALDLLQTLTLELPLLIILDLNMPLMDGFQVLDRINSDYKIPVVMYTTSCDDETVAKAKSAGAIDCIKKGTSYADNLKFAKYIFDLTKEFKS</sequence>